<accession>G0S7P7</accession>
<evidence type="ECO:0000256" key="3">
    <source>
        <dbReference type="ARBA" id="ARBA00022792"/>
    </source>
</evidence>
<dbReference type="PANTHER" id="PTHR31961:SF3">
    <property type="entry name" value="SENSITIVE TO HIGH EXPRESSION PROTEIN 9, MITOCHONDRIAL"/>
    <property type="match status" value="1"/>
</dbReference>
<evidence type="ECO:0000256" key="12">
    <source>
        <dbReference type="SAM" id="MobiDB-lite"/>
    </source>
</evidence>
<protein>
    <recommendedName>
        <fullName evidence="10">Sensitive to high expression protein 9, mitochondrial</fullName>
    </recommendedName>
</protein>
<keyword evidence="6 11" id="KW-0175">Coiled coil</keyword>
<dbReference type="HOGENOM" id="CLU_025632_1_0_1"/>
<gene>
    <name evidence="13" type="ORF">CTHT_0037090</name>
</gene>
<dbReference type="Proteomes" id="UP000008066">
    <property type="component" value="Unassembled WGS sequence"/>
</dbReference>
<evidence type="ECO:0000256" key="5">
    <source>
        <dbReference type="ARBA" id="ARBA00022989"/>
    </source>
</evidence>
<keyword evidence="4 10" id="KW-0809">Transit peptide</keyword>
<feature type="coiled-coil region" evidence="11">
    <location>
        <begin position="232"/>
        <end position="273"/>
    </location>
</feature>
<evidence type="ECO:0000313" key="13">
    <source>
        <dbReference type="EMBL" id="EGS21838.1"/>
    </source>
</evidence>
<feature type="compositionally biased region" description="Pro residues" evidence="12">
    <location>
        <begin position="62"/>
        <end position="72"/>
    </location>
</feature>
<dbReference type="EMBL" id="GL988041">
    <property type="protein sequence ID" value="EGS21838.1"/>
    <property type="molecule type" value="Genomic_DNA"/>
</dbReference>
<evidence type="ECO:0000256" key="10">
    <source>
        <dbReference type="RuleBase" id="RU364128"/>
    </source>
</evidence>
<dbReference type="GeneID" id="18257747"/>
<dbReference type="PANTHER" id="PTHR31961">
    <property type="entry name" value="SENSITIVE TO HIGH EXPRESSION PROTEIN 9, MITOCHONDRIAL"/>
    <property type="match status" value="1"/>
</dbReference>
<dbReference type="OMA" id="ERYMALI"/>
<feature type="region of interest" description="Disordered" evidence="12">
    <location>
        <begin position="28"/>
        <end position="198"/>
    </location>
</feature>
<feature type="coiled-coil region" evidence="11">
    <location>
        <begin position="384"/>
        <end position="430"/>
    </location>
</feature>
<keyword evidence="7 10" id="KW-0496">Mitochondrion</keyword>
<keyword evidence="3 10" id="KW-0999">Mitochondrion inner membrane</keyword>
<dbReference type="KEGG" id="cthr:CTHT_0037090"/>
<feature type="transmembrane region" description="Helical" evidence="10">
    <location>
        <begin position="351"/>
        <end position="371"/>
    </location>
</feature>
<comment type="subunit">
    <text evidence="10">Homooligomer.</text>
</comment>
<evidence type="ECO:0000256" key="7">
    <source>
        <dbReference type="ARBA" id="ARBA00023128"/>
    </source>
</evidence>
<dbReference type="Pfam" id="PF05546">
    <property type="entry name" value="She9_MDM33"/>
    <property type="match status" value="1"/>
</dbReference>
<evidence type="ECO:0000256" key="9">
    <source>
        <dbReference type="ARBA" id="ARBA00024807"/>
    </source>
</evidence>
<dbReference type="GO" id="GO:0007007">
    <property type="term" value="P:inner mitochondrial membrane organization"/>
    <property type="evidence" value="ECO:0007669"/>
    <property type="project" value="TreeGrafter"/>
</dbReference>
<comment type="function">
    <text evidence="9">Required for the maintenance of the structure of the mitochondrial inner membrane. Involved in mitochondrial morphology. Causes growth arrest when highly overexpressed.</text>
</comment>
<dbReference type="RefSeq" id="XP_006694134.1">
    <property type="nucleotide sequence ID" value="XM_006694071.1"/>
</dbReference>
<keyword evidence="8 10" id="KW-0472">Membrane</keyword>
<keyword evidence="5 10" id="KW-1133">Transmembrane helix</keyword>
<feature type="compositionally biased region" description="Low complexity" evidence="12">
    <location>
        <begin position="92"/>
        <end position="116"/>
    </location>
</feature>
<dbReference type="InterPro" id="IPR008839">
    <property type="entry name" value="MDM33_fungi"/>
</dbReference>
<organism evidence="14">
    <name type="scientific">Chaetomium thermophilum (strain DSM 1495 / CBS 144.50 / IMI 039719)</name>
    <name type="common">Thermochaetoides thermophila</name>
    <dbReference type="NCBI Taxonomy" id="759272"/>
    <lineage>
        <taxon>Eukaryota</taxon>
        <taxon>Fungi</taxon>
        <taxon>Dikarya</taxon>
        <taxon>Ascomycota</taxon>
        <taxon>Pezizomycotina</taxon>
        <taxon>Sordariomycetes</taxon>
        <taxon>Sordariomycetidae</taxon>
        <taxon>Sordariales</taxon>
        <taxon>Chaetomiaceae</taxon>
        <taxon>Thermochaetoides</taxon>
    </lineage>
</organism>
<evidence type="ECO:0000256" key="1">
    <source>
        <dbReference type="ARBA" id="ARBA00007472"/>
    </source>
</evidence>
<proteinExistence type="inferred from homology"/>
<reference evidence="13 14" key="1">
    <citation type="journal article" date="2011" name="Cell">
        <title>Insight into structure and assembly of the nuclear pore complex by utilizing the genome of a eukaryotic thermophile.</title>
        <authorList>
            <person name="Amlacher S."/>
            <person name="Sarges P."/>
            <person name="Flemming D."/>
            <person name="van Noort V."/>
            <person name="Kunze R."/>
            <person name="Devos D.P."/>
            <person name="Arumugam M."/>
            <person name="Bork P."/>
            <person name="Hurt E."/>
        </authorList>
    </citation>
    <scope>NUCLEOTIDE SEQUENCE [LARGE SCALE GENOMIC DNA]</scope>
    <source>
        <strain evidence="14">DSM 1495 / CBS 144.50 / IMI 039719</strain>
    </source>
</reference>
<feature type="transmembrane region" description="Helical" evidence="10">
    <location>
        <begin position="518"/>
        <end position="538"/>
    </location>
</feature>
<keyword evidence="2 10" id="KW-0812">Transmembrane</keyword>
<name>G0S7P7_CHATD</name>
<dbReference type="GO" id="GO:0005743">
    <property type="term" value="C:mitochondrial inner membrane"/>
    <property type="evidence" value="ECO:0007669"/>
    <property type="project" value="UniProtKB-SubCell"/>
</dbReference>
<feature type="coiled-coil region" evidence="11">
    <location>
        <begin position="299"/>
        <end position="326"/>
    </location>
</feature>
<feature type="compositionally biased region" description="Basic residues" evidence="12">
    <location>
        <begin position="47"/>
        <end position="58"/>
    </location>
</feature>
<evidence type="ECO:0000256" key="2">
    <source>
        <dbReference type="ARBA" id="ARBA00022692"/>
    </source>
</evidence>
<evidence type="ECO:0000256" key="8">
    <source>
        <dbReference type="ARBA" id="ARBA00023136"/>
    </source>
</evidence>
<dbReference type="eggNOG" id="ENOG502QQ1E">
    <property type="taxonomic scope" value="Eukaryota"/>
</dbReference>
<evidence type="ECO:0000313" key="14">
    <source>
        <dbReference type="Proteomes" id="UP000008066"/>
    </source>
</evidence>
<evidence type="ECO:0000256" key="4">
    <source>
        <dbReference type="ARBA" id="ARBA00022946"/>
    </source>
</evidence>
<dbReference type="AlphaFoldDB" id="G0S7P7"/>
<dbReference type="OrthoDB" id="5595506at2759"/>
<keyword evidence="14" id="KW-1185">Reference proteome</keyword>
<dbReference type="Gene3D" id="1.10.287.1490">
    <property type="match status" value="1"/>
</dbReference>
<feature type="compositionally biased region" description="Polar residues" evidence="12">
    <location>
        <begin position="28"/>
        <end position="44"/>
    </location>
</feature>
<comment type="subcellular location">
    <subcellularLocation>
        <location evidence="10">Mitochondrion inner membrane</location>
        <topology evidence="10">Multi-pass membrane protein</topology>
    </subcellularLocation>
</comment>
<evidence type="ECO:0000256" key="11">
    <source>
        <dbReference type="SAM" id="Coils"/>
    </source>
</evidence>
<sequence>MTAHTVGLRVAVRPLRRVSLLDQLTTASPTVSTMPSPRASTSCLRSRMPRRTPHHRRLFSTTPPPPRCPLPPDSRKDSSSTVISLGPPPAPSFLSPSTSSLPSSSSPTPVSEQSEPNGSPPTTQSVAPDRPLDRPESSTSTSQSSDSSSCSSSSQFPSTQPSSFFAPPNADDATPDSPSSKNNDPSDRSLPSFSEKHRHPLKARFSTFMDNLQSRAVMATQTLNDLTGYSAIEAIKKRNSELEKELAAAQKRLREARQNYKSLTAHRAATQREVTTLLARKDTWNPLDLERFTTLYRSDHELEARVAEAAAELTDAETDESRLSAELNAGILKRYHEEQIWSDRIRRQSTWGTWGLMGVNVVLFLVLQFVAEPWRRKRMINGIVENQKGVMEEVKRELSEVRAALEASGLREAARAVEAAAARMDAAELSLADGGALPVGTAGAAAGSGEFAVPAGASSVEAETPAQPEWQAPRKPWKELLAEYWEDPELLKEDVTMTVQDLYSDRKADLRMKDVSRIALQGAAAGATLMAGLVLALMQMTRS</sequence>
<feature type="compositionally biased region" description="Low complexity" evidence="12">
    <location>
        <begin position="137"/>
        <end position="165"/>
    </location>
</feature>
<evidence type="ECO:0000256" key="6">
    <source>
        <dbReference type="ARBA" id="ARBA00023054"/>
    </source>
</evidence>
<comment type="similarity">
    <text evidence="1 10">Belongs to the SHE9 family.</text>
</comment>